<reference evidence="1 2" key="1">
    <citation type="journal article" date="2017" name="Nature">
        <title>The Apostasia genome and the evolution of orchids.</title>
        <authorList>
            <person name="Zhang G.Q."/>
            <person name="Liu K.W."/>
            <person name="Li Z."/>
            <person name="Lohaus R."/>
            <person name="Hsiao Y.Y."/>
            <person name="Niu S.C."/>
            <person name="Wang J.Y."/>
            <person name="Lin Y.C."/>
            <person name="Xu Q."/>
            <person name="Chen L.J."/>
            <person name="Yoshida K."/>
            <person name="Fujiwara S."/>
            <person name="Wang Z.W."/>
            <person name="Zhang Y.Q."/>
            <person name="Mitsuda N."/>
            <person name="Wang M."/>
            <person name="Liu G.H."/>
            <person name="Pecoraro L."/>
            <person name="Huang H.X."/>
            <person name="Xiao X.J."/>
            <person name="Lin M."/>
            <person name="Wu X.Y."/>
            <person name="Wu W.L."/>
            <person name="Chen Y.Y."/>
            <person name="Chang S.B."/>
            <person name="Sakamoto S."/>
            <person name="Ohme-Takagi M."/>
            <person name="Yagi M."/>
            <person name="Zeng S.J."/>
            <person name="Shen C.Y."/>
            <person name="Yeh C.M."/>
            <person name="Luo Y.B."/>
            <person name="Tsai W.C."/>
            <person name="Van de Peer Y."/>
            <person name="Liu Z.J."/>
        </authorList>
    </citation>
    <scope>NUCLEOTIDE SEQUENCE [LARGE SCALE GENOMIC DNA]</scope>
    <source>
        <strain evidence="2">cv. Shenzhen</strain>
        <tissue evidence="1">Stem</tissue>
    </source>
</reference>
<name>A0A2I0A038_9ASPA</name>
<dbReference type="OrthoDB" id="642880at2759"/>
<sequence>MQMTSKGTSLSTISTGIMKHSLKLLVTKKAHIKTSPNNIIYQTYILMDEQENQMQAVAFGTDVKRFDNILQEGHIYHVSNVIVSPMDIRYQICNNDKQIKFTRNSEVSESTEESNIKQPDVEYTSLDNLQQIPQLSNKLLNVMVVVVETKPLLTFSKSNNSTGYVQDITVVDESFKPTIISFWDEYATIEATKIGELLKDTLPIISAIRLRQTTYQGLSLSTTSMTTITINPNTSRSNVLKKWYVF</sequence>
<accession>A0A2I0A038</accession>
<organism evidence="1 2">
    <name type="scientific">Apostasia shenzhenica</name>
    <dbReference type="NCBI Taxonomy" id="1088818"/>
    <lineage>
        <taxon>Eukaryota</taxon>
        <taxon>Viridiplantae</taxon>
        <taxon>Streptophyta</taxon>
        <taxon>Embryophyta</taxon>
        <taxon>Tracheophyta</taxon>
        <taxon>Spermatophyta</taxon>
        <taxon>Magnoliopsida</taxon>
        <taxon>Liliopsida</taxon>
        <taxon>Asparagales</taxon>
        <taxon>Orchidaceae</taxon>
        <taxon>Apostasioideae</taxon>
        <taxon>Apostasia</taxon>
    </lineage>
</organism>
<dbReference type="InterPro" id="IPR012340">
    <property type="entry name" value="NA-bd_OB-fold"/>
</dbReference>
<dbReference type="PANTHER" id="PTHR47165:SF4">
    <property type="entry name" value="OS03G0429900 PROTEIN"/>
    <property type="match status" value="1"/>
</dbReference>
<dbReference type="SUPFAM" id="SSF50249">
    <property type="entry name" value="Nucleic acid-binding proteins"/>
    <property type="match status" value="2"/>
</dbReference>
<dbReference type="STRING" id="1088818.A0A2I0A038"/>
<evidence type="ECO:0000313" key="1">
    <source>
        <dbReference type="EMBL" id="PKA48898.1"/>
    </source>
</evidence>
<dbReference type="EMBL" id="KZ452102">
    <property type="protein sequence ID" value="PKA48898.1"/>
    <property type="molecule type" value="Genomic_DNA"/>
</dbReference>
<evidence type="ECO:0000313" key="2">
    <source>
        <dbReference type="Proteomes" id="UP000236161"/>
    </source>
</evidence>
<gene>
    <name evidence="1" type="ORF">AXF42_Ash016414</name>
</gene>
<protein>
    <submittedName>
        <fullName evidence="1">Uncharacterized protein</fullName>
    </submittedName>
</protein>
<dbReference type="Gene3D" id="2.40.50.140">
    <property type="entry name" value="Nucleic acid-binding proteins"/>
    <property type="match status" value="2"/>
</dbReference>
<dbReference type="Proteomes" id="UP000236161">
    <property type="component" value="Unassembled WGS sequence"/>
</dbReference>
<dbReference type="AlphaFoldDB" id="A0A2I0A038"/>
<keyword evidence="2" id="KW-1185">Reference proteome</keyword>
<dbReference type="PANTHER" id="PTHR47165">
    <property type="entry name" value="OS03G0429900 PROTEIN"/>
    <property type="match status" value="1"/>
</dbReference>
<proteinExistence type="predicted"/>